<evidence type="ECO:0000259" key="7">
    <source>
        <dbReference type="PROSITE" id="PS51387"/>
    </source>
</evidence>
<dbReference type="Pfam" id="PF01565">
    <property type="entry name" value="FAD_binding_4"/>
    <property type="match status" value="1"/>
</dbReference>
<gene>
    <name evidence="8" type="ORF">PT974_08090</name>
</gene>
<dbReference type="Gene3D" id="3.30.465.10">
    <property type="match status" value="1"/>
</dbReference>
<dbReference type="InterPro" id="IPR016166">
    <property type="entry name" value="FAD-bd_PCMH"/>
</dbReference>
<protein>
    <submittedName>
        <fullName evidence="8">Xylooligosaccharide oxidase-like protein</fullName>
    </submittedName>
</protein>
<evidence type="ECO:0000256" key="1">
    <source>
        <dbReference type="ARBA" id="ARBA00001974"/>
    </source>
</evidence>
<evidence type="ECO:0000313" key="9">
    <source>
        <dbReference type="Proteomes" id="UP001338125"/>
    </source>
</evidence>
<organism evidence="8 9">
    <name type="scientific">Cladobotryum mycophilum</name>
    <dbReference type="NCBI Taxonomy" id="491253"/>
    <lineage>
        <taxon>Eukaryota</taxon>
        <taxon>Fungi</taxon>
        <taxon>Dikarya</taxon>
        <taxon>Ascomycota</taxon>
        <taxon>Pezizomycotina</taxon>
        <taxon>Sordariomycetes</taxon>
        <taxon>Hypocreomycetidae</taxon>
        <taxon>Hypocreales</taxon>
        <taxon>Hypocreaceae</taxon>
        <taxon>Cladobotryum</taxon>
    </lineage>
</organism>
<keyword evidence="3" id="KW-0285">Flavoprotein</keyword>
<dbReference type="PANTHER" id="PTHR42973">
    <property type="entry name" value="BINDING OXIDOREDUCTASE, PUTATIVE (AFU_ORTHOLOGUE AFUA_1G17690)-RELATED"/>
    <property type="match status" value="1"/>
</dbReference>
<reference evidence="8 9" key="1">
    <citation type="submission" date="2024-01" db="EMBL/GenBank/DDBJ databases">
        <title>Complete genome of Cladobotryum mycophilum ATHUM6906.</title>
        <authorList>
            <person name="Christinaki A.C."/>
            <person name="Myridakis A.I."/>
            <person name="Kouvelis V.N."/>
        </authorList>
    </citation>
    <scope>NUCLEOTIDE SEQUENCE [LARGE SCALE GENOMIC DNA]</scope>
    <source>
        <strain evidence="8 9">ATHUM6906</strain>
    </source>
</reference>
<dbReference type="InterPro" id="IPR012951">
    <property type="entry name" value="BBE"/>
</dbReference>
<comment type="cofactor">
    <cofactor evidence="1">
        <name>FAD</name>
        <dbReference type="ChEBI" id="CHEBI:57692"/>
    </cofactor>
</comment>
<dbReference type="InterPro" id="IPR016169">
    <property type="entry name" value="FAD-bd_PCMH_sub2"/>
</dbReference>
<dbReference type="InterPro" id="IPR036318">
    <property type="entry name" value="FAD-bd_PCMH-like_sf"/>
</dbReference>
<dbReference type="SUPFAM" id="SSF56176">
    <property type="entry name" value="FAD-binding/transporter-associated domain-like"/>
    <property type="match status" value="1"/>
</dbReference>
<evidence type="ECO:0000256" key="6">
    <source>
        <dbReference type="SAM" id="SignalP"/>
    </source>
</evidence>
<keyword evidence="4" id="KW-0274">FAD</keyword>
<feature type="domain" description="FAD-binding PCMH-type" evidence="7">
    <location>
        <begin position="62"/>
        <end position="236"/>
    </location>
</feature>
<feature type="signal peptide" evidence="6">
    <location>
        <begin position="1"/>
        <end position="24"/>
    </location>
</feature>
<keyword evidence="5" id="KW-0560">Oxidoreductase</keyword>
<dbReference type="Gene3D" id="3.40.462.20">
    <property type="match status" value="1"/>
</dbReference>
<comment type="caution">
    <text evidence="8">The sequence shown here is derived from an EMBL/GenBank/DDBJ whole genome shotgun (WGS) entry which is preliminary data.</text>
</comment>
<accession>A0ABR0SCE4</accession>
<keyword evidence="6" id="KW-0732">Signal</keyword>
<name>A0ABR0SCE4_9HYPO</name>
<dbReference type="Proteomes" id="UP001338125">
    <property type="component" value="Unassembled WGS sequence"/>
</dbReference>
<dbReference type="InterPro" id="IPR050416">
    <property type="entry name" value="FAD-linked_Oxidoreductase"/>
</dbReference>
<keyword evidence="9" id="KW-1185">Reference proteome</keyword>
<evidence type="ECO:0000256" key="2">
    <source>
        <dbReference type="ARBA" id="ARBA00005466"/>
    </source>
</evidence>
<dbReference type="InterPro" id="IPR006094">
    <property type="entry name" value="Oxid_FAD_bind_N"/>
</dbReference>
<dbReference type="Pfam" id="PF08031">
    <property type="entry name" value="BBE"/>
    <property type="match status" value="1"/>
</dbReference>
<evidence type="ECO:0000313" key="8">
    <source>
        <dbReference type="EMBL" id="KAK5989829.1"/>
    </source>
</evidence>
<dbReference type="PROSITE" id="PS51387">
    <property type="entry name" value="FAD_PCMH"/>
    <property type="match status" value="1"/>
</dbReference>
<evidence type="ECO:0000256" key="3">
    <source>
        <dbReference type="ARBA" id="ARBA00022630"/>
    </source>
</evidence>
<feature type="chain" id="PRO_5047442162" evidence="6">
    <location>
        <begin position="25"/>
        <end position="499"/>
    </location>
</feature>
<comment type="similarity">
    <text evidence="2">Belongs to the oxygen-dependent FAD-linked oxidoreductase family.</text>
</comment>
<evidence type="ECO:0000256" key="4">
    <source>
        <dbReference type="ARBA" id="ARBA00022827"/>
    </source>
</evidence>
<dbReference type="PANTHER" id="PTHR42973:SF39">
    <property type="entry name" value="FAD-BINDING PCMH-TYPE DOMAIN-CONTAINING PROTEIN"/>
    <property type="match status" value="1"/>
</dbReference>
<proteinExistence type="inferred from homology"/>
<evidence type="ECO:0000256" key="5">
    <source>
        <dbReference type="ARBA" id="ARBA00023002"/>
    </source>
</evidence>
<dbReference type="EMBL" id="JAVFKD010000014">
    <property type="protein sequence ID" value="KAK5989829.1"/>
    <property type="molecule type" value="Genomic_DNA"/>
</dbReference>
<sequence length="499" mass="55944">MRPQWKSLAISGFCVLSWIGSVKAADEFIACLQNIKSNEHSNLTIPTSSTYDTERLGYNLAVHYYPRAIYYPETTENAADAVKCAVFHHVTITPRSGGHSYEGYSAGGMNDTFVIDVSRMAHFRFIKEYNYAVVGAGHRLGPLYAKLWREGQYLISAGTCPTMGIAGHILSGGLGMVSRKYGVASDGVVNMTVIDANGDIKLVNSKSNAELFWALRGAGSGSFALVTEFYIRAYEAAPKVTTMALDFPLEQYSKVIDDFSKWSTLTYGSLTAQMVLHSQGISLLVTVLGPKENAWRYVDVFLKLTGNDKSKVPHHVHEGTWHDAASRWANLSSGSLEHPVTDDPRHFRGTSLLYQKPLSKREKDIIRKYALHKPERSSSHYVTIDMWGGKISTTGFPSAFDNHRAVHLGVQYMVKWGDRNSNLNLSCEACLAWAYNFRKELSKVNSARIVESYQGYMVRNEKDPLLDEYYGDSMLPLKQVKKMYDPYDRFKFPQSIPLP</sequence>